<dbReference type="AlphaFoldDB" id="A0A182S0A7"/>
<protein>
    <submittedName>
        <fullName evidence="6">PHD-type domain-containing protein</fullName>
    </submittedName>
</protein>
<evidence type="ECO:0000256" key="2">
    <source>
        <dbReference type="ARBA" id="ARBA00022771"/>
    </source>
</evidence>
<evidence type="ECO:0000256" key="4">
    <source>
        <dbReference type="PROSITE-ProRule" id="PRU00146"/>
    </source>
</evidence>
<dbReference type="InterPro" id="IPR019786">
    <property type="entry name" value="Zinc_finger_PHD-type_CS"/>
</dbReference>
<keyword evidence="3" id="KW-0862">Zinc</keyword>
<dbReference type="InterPro" id="IPR011011">
    <property type="entry name" value="Znf_FYVE_PHD"/>
</dbReference>
<name>A0A182S0A7_ANOFN</name>
<dbReference type="EnsemblMetazoa" id="AFUN011990-RA">
    <property type="protein sequence ID" value="AFUN011990-PA"/>
    <property type="gene ID" value="AFUN011990"/>
</dbReference>
<dbReference type="STRING" id="62324.A0A182S0A7"/>
<evidence type="ECO:0000259" key="5">
    <source>
        <dbReference type="PROSITE" id="PS50016"/>
    </source>
</evidence>
<sequence>MPYPFVLNDKGSCRLCTAEDTAEESMIACTECDRWFHLKCAKLTRKPSPSECWLCRKCQQIKINQGRRKFSEPFRSFEEMVSQLIVSQQQHTKEFVKLMATNGGESAKKGVLKTFEDTTREGEFSNLENLNRLKQVLHGTAYKSVQQLMMEAENVPEIIKRLDELFGRPDLVYLELLSDLQKLRKDSRNIISDMTSALENMAAASSTLSVGGSNPTPRRRK</sequence>
<keyword evidence="2 4" id="KW-0863">Zinc-finger</keyword>
<dbReference type="InterPro" id="IPR019787">
    <property type="entry name" value="Znf_PHD-finger"/>
</dbReference>
<dbReference type="Pfam" id="PF03564">
    <property type="entry name" value="DUF1759"/>
    <property type="match status" value="1"/>
</dbReference>
<feature type="domain" description="PHD-type" evidence="5">
    <location>
        <begin position="10"/>
        <end position="61"/>
    </location>
</feature>
<keyword evidence="1" id="KW-0479">Metal-binding</keyword>
<dbReference type="Gene3D" id="3.30.40.10">
    <property type="entry name" value="Zinc/RING finger domain, C3HC4 (zinc finger)"/>
    <property type="match status" value="1"/>
</dbReference>
<dbReference type="InterPro" id="IPR005312">
    <property type="entry name" value="DUF1759"/>
</dbReference>
<dbReference type="PROSITE" id="PS50016">
    <property type="entry name" value="ZF_PHD_2"/>
    <property type="match status" value="1"/>
</dbReference>
<dbReference type="SUPFAM" id="SSF57903">
    <property type="entry name" value="FYVE/PHD zinc finger"/>
    <property type="match status" value="1"/>
</dbReference>
<evidence type="ECO:0000313" key="6">
    <source>
        <dbReference type="EnsemblMetazoa" id="AFUN011990-PA"/>
    </source>
</evidence>
<evidence type="ECO:0000256" key="3">
    <source>
        <dbReference type="ARBA" id="ARBA00022833"/>
    </source>
</evidence>
<evidence type="ECO:0000256" key="1">
    <source>
        <dbReference type="ARBA" id="ARBA00022723"/>
    </source>
</evidence>
<reference evidence="6" key="1">
    <citation type="submission" date="2020-05" db="UniProtKB">
        <authorList>
            <consortium name="EnsemblMetazoa"/>
        </authorList>
    </citation>
    <scope>IDENTIFICATION</scope>
    <source>
        <strain evidence="6">FUMOZ</strain>
    </source>
</reference>
<dbReference type="VEuPathDB" id="VectorBase:AFUN2_009188"/>
<dbReference type="PROSITE" id="PS01359">
    <property type="entry name" value="ZF_PHD_1"/>
    <property type="match status" value="1"/>
</dbReference>
<dbReference type="Pfam" id="PF00628">
    <property type="entry name" value="PHD"/>
    <property type="match status" value="1"/>
</dbReference>
<dbReference type="InterPro" id="IPR001965">
    <property type="entry name" value="Znf_PHD"/>
</dbReference>
<accession>A0A182S0A7</accession>
<dbReference type="SMART" id="SM00249">
    <property type="entry name" value="PHD"/>
    <property type="match status" value="1"/>
</dbReference>
<proteinExistence type="predicted"/>
<dbReference type="GO" id="GO:0008270">
    <property type="term" value="F:zinc ion binding"/>
    <property type="evidence" value="ECO:0007669"/>
    <property type="project" value="UniProtKB-KW"/>
</dbReference>
<dbReference type="InterPro" id="IPR013083">
    <property type="entry name" value="Znf_RING/FYVE/PHD"/>
</dbReference>
<dbReference type="VEuPathDB" id="VectorBase:AFUN011990"/>
<organism evidence="6">
    <name type="scientific">Anopheles funestus</name>
    <name type="common">African malaria mosquito</name>
    <dbReference type="NCBI Taxonomy" id="62324"/>
    <lineage>
        <taxon>Eukaryota</taxon>
        <taxon>Metazoa</taxon>
        <taxon>Ecdysozoa</taxon>
        <taxon>Arthropoda</taxon>
        <taxon>Hexapoda</taxon>
        <taxon>Insecta</taxon>
        <taxon>Pterygota</taxon>
        <taxon>Neoptera</taxon>
        <taxon>Endopterygota</taxon>
        <taxon>Diptera</taxon>
        <taxon>Nematocera</taxon>
        <taxon>Culicoidea</taxon>
        <taxon>Culicidae</taxon>
        <taxon>Anophelinae</taxon>
        <taxon>Anopheles</taxon>
    </lineage>
</organism>